<dbReference type="RefSeq" id="WP_069608922.1">
    <property type="nucleotide sequence ID" value="NZ_CP015217.1"/>
</dbReference>
<name>A0A1D7V1P2_9LEPT</name>
<dbReference type="Gene3D" id="1.10.287.950">
    <property type="entry name" value="Methyl-accepting chemotaxis protein"/>
    <property type="match status" value="1"/>
</dbReference>
<feature type="transmembrane region" description="Helical" evidence="4">
    <location>
        <begin position="130"/>
        <end position="154"/>
    </location>
</feature>
<dbReference type="FunFam" id="1.10.287.950:FF:000006">
    <property type="entry name" value="Methyl-accepting chemotaxis protein signaling domain protein"/>
    <property type="match status" value="1"/>
</dbReference>
<dbReference type="Pfam" id="PF00015">
    <property type="entry name" value="MCPsignal"/>
    <property type="match status" value="1"/>
</dbReference>
<evidence type="ECO:0000256" key="2">
    <source>
        <dbReference type="ARBA" id="ARBA00029447"/>
    </source>
</evidence>
<dbReference type="AlphaFoldDB" id="A0A1D7V1P2"/>
<sequence length="522" mass="58185">MSKQSIESIRKQGETLTYYSRIGIMIMMLFSLVSSYKTLHPQILINHTAAAGFMCVYTLIGFTLYKKYNVSHWAHKIFVIFDTLLLSGTIFVDGMVSAEIIAPVLKNAILYSVYYFIIAYSGLLGRPGFVLITGLFCACGYALGLVNATVHGLQFSENNTINTAPGFVKLSSEITKIIFMFAVSFILYRLMNLFDNLYREAASYFKENKDFLSRLENNRKVIHSSAETLEISVSNFSEFTSLTSSKMESQAASLEEVNAVITSLSTSSENNVDSIRTQNENLIELNAKSQALLEIITKISQLSKNLETNANESKIEMQIVKNSVEKTDTFLKNISNSFQRVDEINRILGEIADKTNLLSLNASIEAARAGIAGRGFSVVAQEVSKLADFTASNAKMISKVVHDSLQFIEEANRSSRDTGYLTEGQSMKVNSTVSSIEEMTRLYEQGTKIVQDFARSLSKVKHLSDELFHSTHEQMVGQKEMMKAMFALEKEINEITRESGKIQDGVLSIKSQSKDLKALSIV</sequence>
<feature type="transmembrane region" description="Helical" evidence="4">
    <location>
        <begin position="43"/>
        <end position="65"/>
    </location>
</feature>
<dbReference type="SUPFAM" id="SSF58104">
    <property type="entry name" value="Methyl-accepting chemotaxis protein (MCP) signaling domain"/>
    <property type="match status" value="1"/>
</dbReference>
<evidence type="ECO:0000259" key="5">
    <source>
        <dbReference type="PROSITE" id="PS50111"/>
    </source>
</evidence>
<keyword evidence="4" id="KW-0472">Membrane</keyword>
<dbReference type="PANTHER" id="PTHR43531">
    <property type="entry name" value="PROTEIN ICFG"/>
    <property type="match status" value="1"/>
</dbReference>
<dbReference type="EMBL" id="CP015217">
    <property type="protein sequence ID" value="AOP35722.1"/>
    <property type="molecule type" value="Genomic_DNA"/>
</dbReference>
<keyword evidence="3" id="KW-0807">Transducer</keyword>
<protein>
    <submittedName>
        <fullName evidence="6">Chemotaxis protein</fullName>
    </submittedName>
</protein>
<feature type="transmembrane region" description="Helical" evidence="4">
    <location>
        <begin position="174"/>
        <end position="191"/>
    </location>
</feature>
<dbReference type="PROSITE" id="PS50111">
    <property type="entry name" value="CHEMOTAXIS_TRANSDUC_2"/>
    <property type="match status" value="1"/>
</dbReference>
<keyword evidence="4" id="KW-0812">Transmembrane</keyword>
<organism evidence="6 7">
    <name type="scientific">Leptospira tipperaryensis</name>
    <dbReference type="NCBI Taxonomy" id="2564040"/>
    <lineage>
        <taxon>Bacteria</taxon>
        <taxon>Pseudomonadati</taxon>
        <taxon>Spirochaetota</taxon>
        <taxon>Spirochaetia</taxon>
        <taxon>Leptospirales</taxon>
        <taxon>Leptospiraceae</taxon>
        <taxon>Leptospira</taxon>
    </lineage>
</organism>
<evidence type="ECO:0000313" key="7">
    <source>
        <dbReference type="Proteomes" id="UP000094197"/>
    </source>
</evidence>
<dbReference type="GO" id="GO:0005886">
    <property type="term" value="C:plasma membrane"/>
    <property type="evidence" value="ECO:0007669"/>
    <property type="project" value="TreeGrafter"/>
</dbReference>
<dbReference type="KEGG" id="laj:A0128_18880"/>
<evidence type="ECO:0000313" key="6">
    <source>
        <dbReference type="EMBL" id="AOP35722.1"/>
    </source>
</evidence>
<dbReference type="InterPro" id="IPR004089">
    <property type="entry name" value="MCPsignal_dom"/>
</dbReference>
<keyword evidence="1" id="KW-0145">Chemotaxis</keyword>
<dbReference type="SMART" id="SM00283">
    <property type="entry name" value="MA"/>
    <property type="match status" value="1"/>
</dbReference>
<feature type="transmembrane region" description="Helical" evidence="4">
    <location>
        <begin position="104"/>
        <end position="123"/>
    </location>
</feature>
<dbReference type="GO" id="GO:0004888">
    <property type="term" value="F:transmembrane signaling receptor activity"/>
    <property type="evidence" value="ECO:0007669"/>
    <property type="project" value="TreeGrafter"/>
</dbReference>
<comment type="similarity">
    <text evidence="2">Belongs to the methyl-accepting chemotaxis (MCP) protein family.</text>
</comment>
<evidence type="ECO:0000256" key="1">
    <source>
        <dbReference type="ARBA" id="ARBA00022500"/>
    </source>
</evidence>
<keyword evidence="4" id="KW-1133">Transmembrane helix</keyword>
<feature type="transmembrane region" description="Helical" evidence="4">
    <location>
        <begin position="18"/>
        <end position="37"/>
    </location>
</feature>
<proteinExistence type="inferred from homology"/>
<dbReference type="GO" id="GO:0007165">
    <property type="term" value="P:signal transduction"/>
    <property type="evidence" value="ECO:0007669"/>
    <property type="project" value="UniProtKB-KW"/>
</dbReference>
<reference evidence="6 7" key="1">
    <citation type="submission" date="2016-04" db="EMBL/GenBank/DDBJ databases">
        <title>Complete genome seqeunce of Leptospira alstonii serovar Room22.</title>
        <authorList>
            <person name="Nally J.E."/>
            <person name="Bayles D.O."/>
            <person name="Hurley D."/>
            <person name="Fanning S."/>
            <person name="McMahon B.J."/>
            <person name="Arent Z."/>
        </authorList>
    </citation>
    <scope>NUCLEOTIDE SEQUENCE [LARGE SCALE GENOMIC DNA]</scope>
    <source>
        <strain evidence="6 7">GWTS #1</strain>
    </source>
</reference>
<gene>
    <name evidence="6" type="ORF">A0128_18880</name>
</gene>
<keyword evidence="7" id="KW-1185">Reference proteome</keyword>
<dbReference type="InterPro" id="IPR051310">
    <property type="entry name" value="MCP_chemotaxis"/>
</dbReference>
<dbReference type="GO" id="GO:0006935">
    <property type="term" value="P:chemotaxis"/>
    <property type="evidence" value="ECO:0007669"/>
    <property type="project" value="UniProtKB-KW"/>
</dbReference>
<dbReference type="PANTHER" id="PTHR43531:SF11">
    <property type="entry name" value="METHYL-ACCEPTING CHEMOTAXIS PROTEIN 3"/>
    <property type="match status" value="1"/>
</dbReference>
<feature type="domain" description="Methyl-accepting transducer" evidence="5">
    <location>
        <begin position="225"/>
        <end position="489"/>
    </location>
</feature>
<accession>A0A1D7V1P2</accession>
<dbReference type="Proteomes" id="UP000094197">
    <property type="component" value="Chromosome 1"/>
</dbReference>
<evidence type="ECO:0000256" key="3">
    <source>
        <dbReference type="PROSITE-ProRule" id="PRU00284"/>
    </source>
</evidence>
<evidence type="ECO:0000256" key="4">
    <source>
        <dbReference type="SAM" id="Phobius"/>
    </source>
</evidence>
<dbReference type="OrthoDB" id="354666at2"/>
<feature type="transmembrane region" description="Helical" evidence="4">
    <location>
        <begin position="77"/>
        <end position="98"/>
    </location>
</feature>